<name>A0A3M8DL43_9BACL</name>
<keyword evidence="3" id="KW-0472">Membrane</keyword>
<evidence type="ECO:0000256" key="2">
    <source>
        <dbReference type="PROSITE-ProRule" id="PRU00335"/>
    </source>
</evidence>
<dbReference type="InterPro" id="IPR050624">
    <property type="entry name" value="HTH-type_Tx_Regulator"/>
</dbReference>
<dbReference type="InterPro" id="IPR009057">
    <property type="entry name" value="Homeodomain-like_sf"/>
</dbReference>
<reference evidence="5 6" key="1">
    <citation type="submission" date="2018-10" db="EMBL/GenBank/DDBJ databases">
        <title>Phylogenomics of Brevibacillus.</title>
        <authorList>
            <person name="Dunlap C."/>
        </authorList>
    </citation>
    <scope>NUCLEOTIDE SEQUENCE [LARGE SCALE GENOMIC DNA]</scope>
    <source>
        <strain evidence="5 6">JCM 15774</strain>
    </source>
</reference>
<dbReference type="Pfam" id="PF00440">
    <property type="entry name" value="TetR_N"/>
    <property type="match status" value="1"/>
</dbReference>
<accession>A0A3M8DL43</accession>
<dbReference type="InterPro" id="IPR039532">
    <property type="entry name" value="TetR_C_Firmicutes"/>
</dbReference>
<dbReference type="PROSITE" id="PS50977">
    <property type="entry name" value="HTH_TETR_2"/>
    <property type="match status" value="1"/>
</dbReference>
<dbReference type="PANTHER" id="PTHR43479:SF7">
    <property type="entry name" value="TETR-FAMILY TRANSCRIPTIONAL REGULATOR"/>
    <property type="match status" value="1"/>
</dbReference>
<dbReference type="InterPro" id="IPR001647">
    <property type="entry name" value="HTH_TetR"/>
</dbReference>
<keyword evidence="6" id="KW-1185">Reference proteome</keyword>
<feature type="DNA-binding region" description="H-T-H motif" evidence="2">
    <location>
        <begin position="36"/>
        <end position="55"/>
    </location>
</feature>
<keyword evidence="3" id="KW-0812">Transmembrane</keyword>
<dbReference type="AlphaFoldDB" id="A0A3M8DL43"/>
<sequence length="203" mass="24189">MPPDGQHMDRRVRRTRETLKSALLHLIKQKDFNSITVSDIAEEADFNRGTFYVHYRDKEELLTELIEEIIHGVSQRYVMPSEASEYKIDYNQEKPGSLPFFTYILENSLFFKVMFESKQLEGYIHNQLFQTLQKYLSERMTYLSDNDERMSSDEDIYVIYLSSVIIGVVRFWIKNDFQYSPEQMAKQFNYIALRKPLQSMFPS</sequence>
<evidence type="ECO:0000259" key="4">
    <source>
        <dbReference type="PROSITE" id="PS50977"/>
    </source>
</evidence>
<evidence type="ECO:0000256" key="1">
    <source>
        <dbReference type="ARBA" id="ARBA00023125"/>
    </source>
</evidence>
<feature type="domain" description="HTH tetR-type" evidence="4">
    <location>
        <begin position="13"/>
        <end position="73"/>
    </location>
</feature>
<evidence type="ECO:0000256" key="3">
    <source>
        <dbReference type="SAM" id="Phobius"/>
    </source>
</evidence>
<dbReference type="EMBL" id="RHHU01000003">
    <property type="protein sequence ID" value="RNB88812.1"/>
    <property type="molecule type" value="Genomic_DNA"/>
</dbReference>
<keyword evidence="3" id="KW-1133">Transmembrane helix</keyword>
<gene>
    <name evidence="5" type="ORF">EDM59_06820</name>
</gene>
<protein>
    <submittedName>
        <fullName evidence="5">TetR/AcrR family transcriptional regulator</fullName>
    </submittedName>
</protein>
<dbReference type="Gene3D" id="1.10.357.10">
    <property type="entry name" value="Tetracycline Repressor, domain 2"/>
    <property type="match status" value="1"/>
</dbReference>
<dbReference type="SUPFAM" id="SSF46689">
    <property type="entry name" value="Homeodomain-like"/>
    <property type="match status" value="1"/>
</dbReference>
<dbReference type="Proteomes" id="UP000269573">
    <property type="component" value="Unassembled WGS sequence"/>
</dbReference>
<organism evidence="5 6">
    <name type="scientific">Brevibacillus nitrificans</name>
    <dbReference type="NCBI Taxonomy" id="651560"/>
    <lineage>
        <taxon>Bacteria</taxon>
        <taxon>Bacillati</taxon>
        <taxon>Bacillota</taxon>
        <taxon>Bacilli</taxon>
        <taxon>Bacillales</taxon>
        <taxon>Paenibacillaceae</taxon>
        <taxon>Brevibacillus</taxon>
    </lineage>
</organism>
<evidence type="ECO:0000313" key="5">
    <source>
        <dbReference type="EMBL" id="RNB88812.1"/>
    </source>
</evidence>
<proteinExistence type="predicted"/>
<comment type="caution">
    <text evidence="5">The sequence shown here is derived from an EMBL/GenBank/DDBJ whole genome shotgun (WGS) entry which is preliminary data.</text>
</comment>
<keyword evidence="1 2" id="KW-0238">DNA-binding</keyword>
<evidence type="ECO:0000313" key="6">
    <source>
        <dbReference type="Proteomes" id="UP000269573"/>
    </source>
</evidence>
<dbReference type="PANTHER" id="PTHR43479">
    <property type="entry name" value="ACREF/ENVCD OPERON REPRESSOR-RELATED"/>
    <property type="match status" value="1"/>
</dbReference>
<feature type="transmembrane region" description="Helical" evidence="3">
    <location>
        <begin position="156"/>
        <end position="173"/>
    </location>
</feature>
<dbReference type="GO" id="GO:0003677">
    <property type="term" value="F:DNA binding"/>
    <property type="evidence" value="ECO:0007669"/>
    <property type="project" value="UniProtKB-UniRule"/>
</dbReference>
<dbReference type="Pfam" id="PF14278">
    <property type="entry name" value="TetR_C_8"/>
    <property type="match status" value="1"/>
</dbReference>
<dbReference type="RefSeq" id="WP_122922910.1">
    <property type="nucleotide sequence ID" value="NZ_RHHU01000003.1"/>
</dbReference>